<name>A0A515D0A6_SERLI</name>
<dbReference type="RefSeq" id="WP_142815911.1">
    <property type="nucleotide sequence ID" value="NZ_CP033893.1"/>
</dbReference>
<evidence type="ECO:0000313" key="1">
    <source>
        <dbReference type="EMBL" id="QDL33844.1"/>
    </source>
</evidence>
<accession>A0A515D0A6</accession>
<dbReference type="EMBL" id="CP033893">
    <property type="protein sequence ID" value="QDL33844.1"/>
    <property type="molecule type" value="Genomic_DNA"/>
</dbReference>
<evidence type="ECO:0000313" key="2">
    <source>
        <dbReference type="Proteomes" id="UP000317572"/>
    </source>
</evidence>
<dbReference type="NCBIfam" id="TIGR01551">
    <property type="entry name" value="major_capsid_P2"/>
    <property type="match status" value="1"/>
</dbReference>
<protein>
    <submittedName>
        <fullName evidence="1">Phage major capsid protein, P2 family</fullName>
    </submittedName>
</protein>
<reference evidence="1 2" key="1">
    <citation type="submission" date="2018-11" db="EMBL/GenBank/DDBJ databases">
        <title>The first complete genome of Serratia liquefaciens isolated from metalophyte plant revel distinctness adaptive mechanisms in an extreme habitat.</title>
        <authorList>
            <person name="Caneschi W.L."/>
            <person name="Sanchez A.B."/>
            <person name="Felestrino E.B."/>
            <person name="Assis R.A.B."/>
            <person name="Lemes C.G.C."/>
            <person name="Cordeiro I.F."/>
            <person name="Fonseca N.P."/>
            <person name="Villa M."/>
            <person name="Vieira I.T."/>
            <person name="Moraes L.A."/>
            <person name="Kamino L.H.Y."/>
            <person name="do Carmo F."/>
            <person name="Garcia C.M."/>
            <person name="Almeida N.F."/>
            <person name="Silva R.S."/>
            <person name="Ferro J.A."/>
            <person name="Ferro M.I.T."/>
            <person name="Varani A.M."/>
            <person name="Ferreira R.M."/>
            <person name="dos Santos V.L."/>
            <person name="Silva U.C."/>
            <person name="Setubal J.C."/>
            <person name="Moreira L.M."/>
        </authorList>
    </citation>
    <scope>NUCLEOTIDE SEQUENCE [LARGE SCALE GENOMIC DNA]</scope>
    <source>
        <strain evidence="1 2">FG3</strain>
    </source>
</reference>
<dbReference type="Proteomes" id="UP000317572">
    <property type="component" value="Chromosome"/>
</dbReference>
<proteinExistence type="predicted"/>
<sequence length="389" mass="43126">MPMNKLYELTQAYAKKIGEASGANLNALPIGTNGIGRFSISPPQESALRLALMDSNWFLPLITMRDVTQIRGQVIDVGNPGVFTGRDPDKRFTKDVGLSGNVYQLQPTDSCARLPWALMSDWIHSGTTDEEFIQLVAEFTLVTFANDIARVGFNGTHAATVTDLKKYPNGEDINTGWHAIAKYFDKIHADPTTPEEDRIPGFTPRVMNPGKDKLTLGENGIFKTLDAMASWLISTTIPQQFQNDPALVLLIGADLIAAEQFRLFQEAGKPTENMAAQMLANTVTGRRVYVAPFLPGKRMIATTLANLHIYTQRGHQYRRAEHIQDRMGFENAWWRNQGYALGHPMMYGAIDEESVKIEAEADIDAARLSGLIPKVPDEGEGEMLDKTEV</sequence>
<gene>
    <name evidence="1" type="ORF">EGO53_19495</name>
</gene>
<organism evidence="1 2">
    <name type="scientific">Serratia liquefaciens</name>
    <dbReference type="NCBI Taxonomy" id="614"/>
    <lineage>
        <taxon>Bacteria</taxon>
        <taxon>Pseudomonadati</taxon>
        <taxon>Pseudomonadota</taxon>
        <taxon>Gammaproteobacteria</taxon>
        <taxon>Enterobacterales</taxon>
        <taxon>Yersiniaceae</taxon>
        <taxon>Serratia</taxon>
    </lineage>
</organism>
<dbReference type="Pfam" id="PF05125">
    <property type="entry name" value="Phage_cap_P2"/>
    <property type="match status" value="1"/>
</dbReference>
<dbReference type="AlphaFoldDB" id="A0A515D0A6"/>
<dbReference type="InterPro" id="IPR006441">
    <property type="entry name" value="Phage_P2_GpN"/>
</dbReference>